<evidence type="ECO:0000256" key="7">
    <source>
        <dbReference type="ARBA" id="ARBA00023136"/>
    </source>
</evidence>
<feature type="transmembrane region" description="Helical" evidence="10">
    <location>
        <begin position="60"/>
        <end position="82"/>
    </location>
</feature>
<accession>A0A1F7JAW2</accession>
<dbReference type="EMBL" id="MGAR01000002">
    <property type="protein sequence ID" value="OGK52752.1"/>
    <property type="molecule type" value="Genomic_DNA"/>
</dbReference>
<dbReference type="SMART" id="SM00756">
    <property type="entry name" value="VKc"/>
    <property type="match status" value="1"/>
</dbReference>
<comment type="subcellular location">
    <subcellularLocation>
        <location evidence="1">Membrane</location>
        <topology evidence="1">Multi-pass membrane protein</topology>
    </subcellularLocation>
</comment>
<dbReference type="InterPro" id="IPR012932">
    <property type="entry name" value="VKOR"/>
</dbReference>
<keyword evidence="8" id="KW-1015">Disulfide bond</keyword>
<dbReference type="GO" id="GO:0048038">
    <property type="term" value="F:quinone binding"/>
    <property type="evidence" value="ECO:0007669"/>
    <property type="project" value="UniProtKB-KW"/>
</dbReference>
<evidence type="ECO:0000256" key="2">
    <source>
        <dbReference type="ARBA" id="ARBA00006214"/>
    </source>
</evidence>
<dbReference type="Proteomes" id="UP000176480">
    <property type="component" value="Unassembled WGS sequence"/>
</dbReference>
<dbReference type="InterPro" id="IPR038354">
    <property type="entry name" value="VKOR_sf"/>
</dbReference>
<dbReference type="CDD" id="cd12916">
    <property type="entry name" value="VKOR_1"/>
    <property type="match status" value="1"/>
</dbReference>
<reference evidence="12 13" key="1">
    <citation type="journal article" date="2016" name="Nat. Commun.">
        <title>Thousands of microbial genomes shed light on interconnected biogeochemical processes in an aquifer system.</title>
        <authorList>
            <person name="Anantharaman K."/>
            <person name="Brown C.T."/>
            <person name="Hug L.A."/>
            <person name="Sharon I."/>
            <person name="Castelle C.J."/>
            <person name="Probst A.J."/>
            <person name="Thomas B.C."/>
            <person name="Singh A."/>
            <person name="Wilkins M.J."/>
            <person name="Karaoz U."/>
            <person name="Brodie E.L."/>
            <person name="Williams K.H."/>
            <person name="Hubbard S.S."/>
            <person name="Banfield J.F."/>
        </authorList>
    </citation>
    <scope>NUCLEOTIDE SEQUENCE [LARGE SCALE GENOMIC DNA]</scope>
</reference>
<keyword evidence="5 10" id="KW-1133">Transmembrane helix</keyword>
<protein>
    <recommendedName>
        <fullName evidence="11">Vitamin K epoxide reductase domain-containing protein</fullName>
    </recommendedName>
</protein>
<evidence type="ECO:0000256" key="8">
    <source>
        <dbReference type="ARBA" id="ARBA00023157"/>
    </source>
</evidence>
<keyword evidence="7 10" id="KW-0472">Membrane</keyword>
<dbReference type="PANTHER" id="PTHR34573:SF1">
    <property type="entry name" value="VITAMIN K EPOXIDE REDUCTASE DOMAIN-CONTAINING PROTEIN"/>
    <property type="match status" value="1"/>
</dbReference>
<evidence type="ECO:0000256" key="1">
    <source>
        <dbReference type="ARBA" id="ARBA00004141"/>
    </source>
</evidence>
<evidence type="ECO:0000313" key="13">
    <source>
        <dbReference type="Proteomes" id="UP000176480"/>
    </source>
</evidence>
<dbReference type="InterPro" id="IPR044698">
    <property type="entry name" value="VKOR/LTO1"/>
</dbReference>
<gene>
    <name evidence="12" type="ORF">A2966_03170</name>
</gene>
<evidence type="ECO:0000256" key="4">
    <source>
        <dbReference type="ARBA" id="ARBA00022719"/>
    </source>
</evidence>
<proteinExistence type="inferred from homology"/>
<evidence type="ECO:0000313" key="12">
    <source>
        <dbReference type="EMBL" id="OGK52752.1"/>
    </source>
</evidence>
<keyword evidence="6" id="KW-0560">Oxidoreductase</keyword>
<keyword evidence="4" id="KW-0874">Quinone</keyword>
<feature type="domain" description="Vitamin K epoxide reductase" evidence="11">
    <location>
        <begin position="5"/>
        <end position="137"/>
    </location>
</feature>
<keyword evidence="9" id="KW-0676">Redox-active center</keyword>
<dbReference type="AlphaFoldDB" id="A0A1F7JAW2"/>
<name>A0A1F7JAW2_9BACT</name>
<dbReference type="STRING" id="1802067.A2966_03170"/>
<evidence type="ECO:0000256" key="10">
    <source>
        <dbReference type="SAM" id="Phobius"/>
    </source>
</evidence>
<feature type="transmembrane region" description="Helical" evidence="10">
    <location>
        <begin position="89"/>
        <end position="112"/>
    </location>
</feature>
<comment type="similarity">
    <text evidence="2">Belongs to the VKOR family.</text>
</comment>
<dbReference type="GO" id="GO:0016491">
    <property type="term" value="F:oxidoreductase activity"/>
    <property type="evidence" value="ECO:0007669"/>
    <property type="project" value="UniProtKB-KW"/>
</dbReference>
<evidence type="ECO:0000256" key="6">
    <source>
        <dbReference type="ARBA" id="ARBA00023002"/>
    </source>
</evidence>
<feature type="transmembrane region" description="Helical" evidence="10">
    <location>
        <begin position="118"/>
        <end position="137"/>
    </location>
</feature>
<sequence length="140" mass="15912">MNLIKSNLFIILLALSFLGFLDSVYLTILHYKNAFPPCSITSGCEKVLTSAYSMLGPMPIALFGSIFYLAVIILCLFLITNYKKIYLNILYPLVFVGFIVSVILFGVQAFILRSFCQYCVISEIISFLIFGFTFLLWKKK</sequence>
<dbReference type="GO" id="GO:0016020">
    <property type="term" value="C:membrane"/>
    <property type="evidence" value="ECO:0007669"/>
    <property type="project" value="UniProtKB-SubCell"/>
</dbReference>
<dbReference type="Pfam" id="PF07884">
    <property type="entry name" value="VKOR"/>
    <property type="match status" value="1"/>
</dbReference>
<evidence type="ECO:0000256" key="3">
    <source>
        <dbReference type="ARBA" id="ARBA00022692"/>
    </source>
</evidence>
<keyword evidence="3 10" id="KW-0812">Transmembrane</keyword>
<evidence type="ECO:0000256" key="9">
    <source>
        <dbReference type="ARBA" id="ARBA00023284"/>
    </source>
</evidence>
<dbReference type="PANTHER" id="PTHR34573">
    <property type="entry name" value="VKC DOMAIN-CONTAINING PROTEIN"/>
    <property type="match status" value="1"/>
</dbReference>
<evidence type="ECO:0000259" key="11">
    <source>
        <dbReference type="SMART" id="SM00756"/>
    </source>
</evidence>
<dbReference type="Gene3D" id="1.20.1440.130">
    <property type="entry name" value="VKOR domain"/>
    <property type="match status" value="1"/>
</dbReference>
<organism evidence="12 13">
    <name type="scientific">Candidatus Roizmanbacteria bacterium RIFCSPLOWO2_01_FULL_41_22</name>
    <dbReference type="NCBI Taxonomy" id="1802067"/>
    <lineage>
        <taxon>Bacteria</taxon>
        <taxon>Candidatus Roizmaniibacteriota</taxon>
    </lineage>
</organism>
<evidence type="ECO:0000256" key="5">
    <source>
        <dbReference type="ARBA" id="ARBA00022989"/>
    </source>
</evidence>
<comment type="caution">
    <text evidence="12">The sequence shown here is derived from an EMBL/GenBank/DDBJ whole genome shotgun (WGS) entry which is preliminary data.</text>
</comment>